<evidence type="ECO:0000313" key="3">
    <source>
        <dbReference type="Proteomes" id="UP000183454"/>
    </source>
</evidence>
<sequence length="106" mass="11285">MKTITSRNISDSLSRLLLVIIILTAGCTPITPRWDAHFGEAVDIAKAQQTVNPEASLNTEPVIGVDGQAGDAMFDSYRNSFRNPQLSPRGVPSSLSSGGNGSNQVR</sequence>
<proteinExistence type="predicted"/>
<gene>
    <name evidence="2" type="ORF">SAMN05421882_100283</name>
</gene>
<evidence type="ECO:0008006" key="4">
    <source>
        <dbReference type="Google" id="ProtNLM"/>
    </source>
</evidence>
<organism evidence="2 3">
    <name type="scientific">Nitrosomonas communis</name>
    <dbReference type="NCBI Taxonomy" id="44574"/>
    <lineage>
        <taxon>Bacteria</taxon>
        <taxon>Pseudomonadati</taxon>
        <taxon>Pseudomonadota</taxon>
        <taxon>Betaproteobacteria</taxon>
        <taxon>Nitrosomonadales</taxon>
        <taxon>Nitrosomonadaceae</taxon>
        <taxon>Nitrosomonas</taxon>
    </lineage>
</organism>
<evidence type="ECO:0000313" key="2">
    <source>
        <dbReference type="EMBL" id="SDW05685.1"/>
    </source>
</evidence>
<dbReference type="EMBL" id="FNNH01000002">
    <property type="protein sequence ID" value="SDW05685.1"/>
    <property type="molecule type" value="Genomic_DNA"/>
</dbReference>
<accession>A0A1H2QF54</accession>
<dbReference type="RefSeq" id="WP_074664857.1">
    <property type="nucleotide sequence ID" value="NZ_FNNH01000002.1"/>
</dbReference>
<feature type="region of interest" description="Disordered" evidence="1">
    <location>
        <begin position="77"/>
        <end position="106"/>
    </location>
</feature>
<dbReference type="Proteomes" id="UP000183454">
    <property type="component" value="Unassembled WGS sequence"/>
</dbReference>
<feature type="compositionally biased region" description="Polar residues" evidence="1">
    <location>
        <begin position="77"/>
        <end position="86"/>
    </location>
</feature>
<protein>
    <recommendedName>
        <fullName evidence="4">Lipoprotein</fullName>
    </recommendedName>
</protein>
<evidence type="ECO:0000256" key="1">
    <source>
        <dbReference type="SAM" id="MobiDB-lite"/>
    </source>
</evidence>
<dbReference type="PROSITE" id="PS51257">
    <property type="entry name" value="PROKAR_LIPOPROTEIN"/>
    <property type="match status" value="1"/>
</dbReference>
<reference evidence="2 3" key="1">
    <citation type="submission" date="2016-10" db="EMBL/GenBank/DDBJ databases">
        <authorList>
            <person name="de Groot N.N."/>
        </authorList>
    </citation>
    <scope>NUCLEOTIDE SEQUENCE [LARGE SCALE GENOMIC DNA]</scope>
    <source>
        <strain evidence="2 3">Nm110</strain>
    </source>
</reference>
<name>A0A1H2QF54_9PROT</name>
<dbReference type="AlphaFoldDB" id="A0A1H2QF54"/>